<name>A0A367J1V1_RHIAZ</name>
<accession>A0A367J1V1</accession>
<dbReference type="AlphaFoldDB" id="A0A367J1V1"/>
<reference evidence="1 2" key="1">
    <citation type="journal article" date="2018" name="G3 (Bethesda)">
        <title>Phylogenetic and Phylogenomic Definition of Rhizopus Species.</title>
        <authorList>
            <person name="Gryganskyi A.P."/>
            <person name="Golan J."/>
            <person name="Dolatabadi S."/>
            <person name="Mondo S."/>
            <person name="Robb S."/>
            <person name="Idnurm A."/>
            <person name="Muszewska A."/>
            <person name="Steczkiewicz K."/>
            <person name="Masonjones S."/>
            <person name="Liao H.L."/>
            <person name="Gajdeczka M.T."/>
            <person name="Anike F."/>
            <person name="Vuek A."/>
            <person name="Anishchenko I.M."/>
            <person name="Voigt K."/>
            <person name="de Hoog G.S."/>
            <person name="Smith M.E."/>
            <person name="Heitman J."/>
            <person name="Vilgalys R."/>
            <person name="Stajich J.E."/>
        </authorList>
    </citation>
    <scope>NUCLEOTIDE SEQUENCE [LARGE SCALE GENOMIC DNA]</scope>
    <source>
        <strain evidence="1 2">CBS 357.93</strain>
    </source>
</reference>
<evidence type="ECO:0000313" key="2">
    <source>
        <dbReference type="Proteomes" id="UP000252139"/>
    </source>
</evidence>
<keyword evidence="2" id="KW-1185">Reference proteome</keyword>
<evidence type="ECO:0000313" key="1">
    <source>
        <dbReference type="EMBL" id="RCH83918.1"/>
    </source>
</evidence>
<organism evidence="1 2">
    <name type="scientific">Rhizopus azygosporus</name>
    <name type="common">Rhizopus microsporus var. azygosporus</name>
    <dbReference type="NCBI Taxonomy" id="86630"/>
    <lineage>
        <taxon>Eukaryota</taxon>
        <taxon>Fungi</taxon>
        <taxon>Fungi incertae sedis</taxon>
        <taxon>Mucoromycota</taxon>
        <taxon>Mucoromycotina</taxon>
        <taxon>Mucoromycetes</taxon>
        <taxon>Mucorales</taxon>
        <taxon>Mucorineae</taxon>
        <taxon>Rhizopodaceae</taxon>
        <taxon>Rhizopus</taxon>
    </lineage>
</organism>
<gene>
    <name evidence="1" type="ORF">CU097_002930</name>
</gene>
<proteinExistence type="predicted"/>
<protein>
    <submittedName>
        <fullName evidence="1">Uncharacterized protein</fullName>
    </submittedName>
</protein>
<dbReference type="EMBL" id="PJQL01002515">
    <property type="protein sequence ID" value="RCH83918.1"/>
    <property type="molecule type" value="Genomic_DNA"/>
</dbReference>
<comment type="caution">
    <text evidence="1">The sequence shown here is derived from an EMBL/GenBank/DDBJ whole genome shotgun (WGS) entry which is preliminary data.</text>
</comment>
<dbReference type="OrthoDB" id="2267950at2759"/>
<sequence length="350" mass="39888">MASNNHYDGYTELKSYILSVKTPSFESFVVANQQKIAIWSLMMKTNSPDDFFEIWKRLFIRLIRIERPLLKIRACKKNTVIWNAIANSKNERNIASVTYLASSIRTLTALANDGSNLVIANQHKNRKRCFNDIEVAATGSSKDTIASLSKESISSSFNDTINSSEDASVTLLEVLFGMALKKLSSEAWNEEESRLLDQLDSPFIDINTTFCNLVKSILNKNGSDMDSSDLITLKLCLSRIVNLMNPKQAERVIRYLRIDDEKKQVRGSIDEFLKHSLNKDAHKAYDKILDVFETGSCLEDALIVIDALKKPLLERKERDTNMYRMLKIVEHVLGYLYACRDDDSEATVYR</sequence>
<dbReference type="Proteomes" id="UP000252139">
    <property type="component" value="Unassembled WGS sequence"/>
</dbReference>